<dbReference type="CDD" id="cd16021">
    <property type="entry name" value="ALP_like"/>
    <property type="match status" value="1"/>
</dbReference>
<name>A0AAD4NFW5_9BILA</name>
<protein>
    <submittedName>
        <fullName evidence="1">Uncharacterized protein</fullName>
    </submittedName>
</protein>
<dbReference type="EMBL" id="JAKKPZ010000003">
    <property type="protein sequence ID" value="KAI1723628.1"/>
    <property type="molecule type" value="Genomic_DNA"/>
</dbReference>
<proteinExistence type="predicted"/>
<dbReference type="Gene3D" id="3.40.720.10">
    <property type="entry name" value="Alkaline Phosphatase, subunit A"/>
    <property type="match status" value="1"/>
</dbReference>
<accession>A0AAD4NFW5</accession>
<dbReference type="Pfam" id="PF02995">
    <property type="entry name" value="DUF229"/>
    <property type="match status" value="1"/>
</dbReference>
<gene>
    <name evidence="1" type="ORF">DdX_03792</name>
</gene>
<dbReference type="SUPFAM" id="SSF53649">
    <property type="entry name" value="Alkaline phosphatase-like"/>
    <property type="match status" value="1"/>
</dbReference>
<sequence>MSRPKVSRAWKCLLPNKDPWNAEMLPYVNPIEPGPMEGCIPSFTEMTTFIQPTLKSAGMLSVKSGFSTDYLCQYRCLYPLDDYNIRMSGWSDVKENVQPECDVFEVHCKKKDGKDAPVYNNVYYQIYRPPEGARKQSIRNFISTTTPPSKSLVSEGKLNHKGFSVHVIVLDSVSHSNFLRTMQRTVYLLREEFDAIPFQHLNKVGHNSLPNAFAFLFGKQMEPMLKSPLNDETVPPDPGYARPSVCAAYLDNEKSFIPFQFKQAGYKTMMAEDWALGALNWYDCRGFGKTPTDHYMRPFQFRLQDKIYQAFEKERCKEGYLFLLEYFEQFVERYENVQPTFSLTWIANLTHDRQNQLYHADAEFYRTLRKLGPKLEDSFLFVMGDHGLRYGDARSTNTGSMEDNNPALFIVLPKDLRKNRELRTIMEENSRQLISQHDIYATLLSIVKESHTRNASKWDPLWPKSDQISALPYMHGSSLFHFPMKQPRDCPNLRIPFSYCQCERKFTEIVTEENLETNKLVIMLAQASVHKLNSDIAELHYEDKCEKLILDDCQDCKVKLSRLELENAQEDASVITKTYKITFQTKPGGGKFAIFLRTTQNSDENVDQSKNKNGDIKIDFISDQFECLNEHGSQSNCALGHHNVQPLCYCKNQKEKVKNDLPQR</sequence>
<organism evidence="1 2">
    <name type="scientific">Ditylenchus destructor</name>
    <dbReference type="NCBI Taxonomy" id="166010"/>
    <lineage>
        <taxon>Eukaryota</taxon>
        <taxon>Metazoa</taxon>
        <taxon>Ecdysozoa</taxon>
        <taxon>Nematoda</taxon>
        <taxon>Chromadorea</taxon>
        <taxon>Rhabditida</taxon>
        <taxon>Tylenchina</taxon>
        <taxon>Tylenchomorpha</taxon>
        <taxon>Sphaerularioidea</taxon>
        <taxon>Anguinidae</taxon>
        <taxon>Anguininae</taxon>
        <taxon>Ditylenchus</taxon>
    </lineage>
</organism>
<dbReference type="PANTHER" id="PTHR10974:SF75">
    <property type="entry name" value="SULFATASE DOMAIN-CONTAINING PROTEIN"/>
    <property type="match status" value="1"/>
</dbReference>
<reference evidence="1" key="1">
    <citation type="submission" date="2022-01" db="EMBL/GenBank/DDBJ databases">
        <title>Genome Sequence Resource for Two Populations of Ditylenchus destructor, the Migratory Endoparasitic Phytonematode.</title>
        <authorList>
            <person name="Zhang H."/>
            <person name="Lin R."/>
            <person name="Xie B."/>
        </authorList>
    </citation>
    <scope>NUCLEOTIDE SEQUENCE</scope>
    <source>
        <strain evidence="1">BazhouSP</strain>
    </source>
</reference>
<evidence type="ECO:0000313" key="2">
    <source>
        <dbReference type="Proteomes" id="UP001201812"/>
    </source>
</evidence>
<evidence type="ECO:0000313" key="1">
    <source>
        <dbReference type="EMBL" id="KAI1723628.1"/>
    </source>
</evidence>
<dbReference type="InterPro" id="IPR017850">
    <property type="entry name" value="Alkaline_phosphatase_core_sf"/>
</dbReference>
<keyword evidence="2" id="KW-1185">Reference proteome</keyword>
<dbReference type="GO" id="GO:0005615">
    <property type="term" value="C:extracellular space"/>
    <property type="evidence" value="ECO:0007669"/>
    <property type="project" value="TreeGrafter"/>
</dbReference>
<dbReference type="InterPro" id="IPR004245">
    <property type="entry name" value="DUF229"/>
</dbReference>
<comment type="caution">
    <text evidence="1">The sequence shown here is derived from an EMBL/GenBank/DDBJ whole genome shotgun (WGS) entry which is preliminary data.</text>
</comment>
<dbReference type="PANTHER" id="PTHR10974">
    <property type="entry name" value="FI08016P-RELATED"/>
    <property type="match status" value="1"/>
</dbReference>
<dbReference type="AlphaFoldDB" id="A0AAD4NFW5"/>
<dbReference type="Proteomes" id="UP001201812">
    <property type="component" value="Unassembled WGS sequence"/>
</dbReference>